<organism evidence="9 10">
    <name type="scientific">Ceratopteris richardii</name>
    <name type="common">Triangle waterfern</name>
    <dbReference type="NCBI Taxonomy" id="49495"/>
    <lineage>
        <taxon>Eukaryota</taxon>
        <taxon>Viridiplantae</taxon>
        <taxon>Streptophyta</taxon>
        <taxon>Embryophyta</taxon>
        <taxon>Tracheophyta</taxon>
        <taxon>Polypodiopsida</taxon>
        <taxon>Polypodiidae</taxon>
        <taxon>Polypodiales</taxon>
        <taxon>Pteridineae</taxon>
        <taxon>Pteridaceae</taxon>
        <taxon>Parkerioideae</taxon>
        <taxon>Ceratopteris</taxon>
    </lineage>
</organism>
<dbReference type="Proteomes" id="UP000825935">
    <property type="component" value="Chromosome 14"/>
</dbReference>
<evidence type="ECO:0000256" key="8">
    <source>
        <dbReference type="SAM" id="MobiDB-lite"/>
    </source>
</evidence>
<feature type="region of interest" description="Disordered" evidence="8">
    <location>
        <begin position="203"/>
        <end position="283"/>
    </location>
</feature>
<keyword evidence="5" id="KW-0238">DNA-binding</keyword>
<feature type="compositionally biased region" description="Low complexity" evidence="8">
    <location>
        <begin position="403"/>
        <end position="418"/>
    </location>
</feature>
<keyword evidence="3" id="KW-0479">Metal-binding</keyword>
<dbReference type="GO" id="GO:0003677">
    <property type="term" value="F:DNA binding"/>
    <property type="evidence" value="ECO:0007669"/>
    <property type="project" value="UniProtKB-KW"/>
</dbReference>
<dbReference type="PANTHER" id="PTHR31604">
    <property type="entry name" value="PROTEIN LATERAL ROOT PRIMORDIUM 1"/>
    <property type="match status" value="1"/>
</dbReference>
<evidence type="ECO:0000256" key="4">
    <source>
        <dbReference type="ARBA" id="ARBA00022833"/>
    </source>
</evidence>
<dbReference type="GO" id="GO:0046872">
    <property type="term" value="F:metal ion binding"/>
    <property type="evidence" value="ECO:0007669"/>
    <property type="project" value="UniProtKB-KW"/>
</dbReference>
<comment type="similarity">
    <text evidence="2">Belongs to the SHI protein family.</text>
</comment>
<evidence type="ECO:0000313" key="9">
    <source>
        <dbReference type="EMBL" id="KAH7415116.1"/>
    </source>
</evidence>
<dbReference type="NCBIfam" id="TIGR01624">
    <property type="entry name" value="LRP1_Cterm"/>
    <property type="match status" value="1"/>
</dbReference>
<dbReference type="EMBL" id="CM035419">
    <property type="protein sequence ID" value="KAH7415116.1"/>
    <property type="molecule type" value="Genomic_DNA"/>
</dbReference>
<dbReference type="AlphaFoldDB" id="A0A8T2T6K8"/>
<evidence type="ECO:0000256" key="7">
    <source>
        <dbReference type="ARBA" id="ARBA00023242"/>
    </source>
</evidence>
<dbReference type="PANTHER" id="PTHR31604:SF30">
    <property type="entry name" value="PROTEIN LATERAL ROOT PRIMORDIUM 1"/>
    <property type="match status" value="1"/>
</dbReference>
<feature type="region of interest" description="Disordered" evidence="8">
    <location>
        <begin position="395"/>
        <end position="426"/>
    </location>
</feature>
<protein>
    <submittedName>
        <fullName evidence="9">Uncharacterized protein</fullName>
    </submittedName>
</protein>
<keyword evidence="10" id="KW-1185">Reference proteome</keyword>
<dbReference type="GO" id="GO:0003700">
    <property type="term" value="F:DNA-binding transcription factor activity"/>
    <property type="evidence" value="ECO:0007669"/>
    <property type="project" value="InterPro"/>
</dbReference>
<dbReference type="InterPro" id="IPR007818">
    <property type="entry name" value="SHI"/>
</dbReference>
<keyword evidence="4" id="KW-0862">Zinc</keyword>
<dbReference type="GO" id="GO:0005634">
    <property type="term" value="C:nucleus"/>
    <property type="evidence" value="ECO:0007669"/>
    <property type="project" value="UniProtKB-SubCell"/>
</dbReference>
<sequence length="536" mass="57931">MTISGKDAAMRRSTELFTPALGIFGENRLNRVSDTMAPAGPDLHDVGGEPILGNANREVMHVRGEDLAGLYAGVGRLSSAGLEGGSTVISHPGIMNVGLSSSTVARCGMKPAMISFVEGDFRLHTVGTVGRTEVGDEISSIQPLLRVMTTGIVDEGKGHEDGAGAAASEMPSIEAPWQHRIASTHEAQQPVRSVIERQQLAGASLPTDEDSNMDADRSGAAGEQHPHQQSHHLHSLRSNEREPARGSRDNIAELDQQSGHHHQRLEEPHHHQKETAMRSQNRGTLTVVVEGTEISAGGGVACHDCGNQAKKDCPHMRCRTCCKSRGFECATHVKSTWVPMSKRRQRQLQQAGLIGSTSHTSEESLKLARMKRARTLSLTTADTTDSTVADARLHHDRQLEAAPSFTSTSTDTPTRSSDINSAGAVLPPKLSQEGQMKHDRFPPEFKMQAVFRCLRITGVMDGQTEYGYQTEIQVGGHTFKGILYDQGTEKTPDFMVENLGDLQLGGSNTLSSTPTLMNISRMYASPDRGALLGGFR</sequence>
<dbReference type="InterPro" id="IPR006510">
    <property type="entry name" value="Znf_LRP1"/>
</dbReference>
<evidence type="ECO:0000256" key="3">
    <source>
        <dbReference type="ARBA" id="ARBA00022723"/>
    </source>
</evidence>
<evidence type="ECO:0000256" key="6">
    <source>
        <dbReference type="ARBA" id="ARBA00023159"/>
    </source>
</evidence>
<evidence type="ECO:0000256" key="1">
    <source>
        <dbReference type="ARBA" id="ARBA00004123"/>
    </source>
</evidence>
<gene>
    <name evidence="9" type="ORF">KP509_14G028100</name>
</gene>
<comment type="caution">
    <text evidence="9">The sequence shown here is derived from an EMBL/GenBank/DDBJ whole genome shotgun (WGS) entry which is preliminary data.</text>
</comment>
<keyword evidence="6" id="KW-0010">Activator</keyword>
<dbReference type="OrthoDB" id="692274at2759"/>
<dbReference type="GO" id="GO:0045893">
    <property type="term" value="P:positive regulation of DNA-templated transcription"/>
    <property type="evidence" value="ECO:0007669"/>
    <property type="project" value="TreeGrafter"/>
</dbReference>
<dbReference type="NCBIfam" id="TIGR01623">
    <property type="entry name" value="put_zinc_LRP1"/>
    <property type="match status" value="1"/>
</dbReference>
<evidence type="ECO:0000256" key="2">
    <source>
        <dbReference type="ARBA" id="ARBA00006911"/>
    </source>
</evidence>
<proteinExistence type="inferred from homology"/>
<dbReference type="Pfam" id="PF05142">
    <property type="entry name" value="DUF702"/>
    <property type="match status" value="1"/>
</dbReference>
<keyword evidence="7" id="KW-0539">Nucleus</keyword>
<dbReference type="InterPro" id="IPR006511">
    <property type="entry name" value="SHI_C"/>
</dbReference>
<feature type="compositionally biased region" description="Basic and acidic residues" evidence="8">
    <location>
        <begin position="237"/>
        <end position="251"/>
    </location>
</feature>
<reference evidence="9" key="1">
    <citation type="submission" date="2021-08" db="EMBL/GenBank/DDBJ databases">
        <title>WGS assembly of Ceratopteris richardii.</title>
        <authorList>
            <person name="Marchant D.B."/>
            <person name="Chen G."/>
            <person name="Jenkins J."/>
            <person name="Shu S."/>
            <person name="Leebens-Mack J."/>
            <person name="Grimwood J."/>
            <person name="Schmutz J."/>
            <person name="Soltis P."/>
            <person name="Soltis D."/>
            <person name="Chen Z.-H."/>
        </authorList>
    </citation>
    <scope>NUCLEOTIDE SEQUENCE</scope>
    <source>
        <strain evidence="9">Whitten #5841</strain>
        <tissue evidence="9">Leaf</tissue>
    </source>
</reference>
<accession>A0A8T2T6K8</accession>
<comment type="subcellular location">
    <subcellularLocation>
        <location evidence="1">Nucleus</location>
    </subcellularLocation>
</comment>
<feature type="compositionally biased region" description="Basic and acidic residues" evidence="8">
    <location>
        <begin position="264"/>
        <end position="276"/>
    </location>
</feature>
<evidence type="ECO:0000313" key="10">
    <source>
        <dbReference type="Proteomes" id="UP000825935"/>
    </source>
</evidence>
<evidence type="ECO:0000256" key="5">
    <source>
        <dbReference type="ARBA" id="ARBA00023125"/>
    </source>
</evidence>
<name>A0A8T2T6K8_CERRI</name>